<proteinExistence type="predicted"/>
<evidence type="ECO:0000256" key="4">
    <source>
        <dbReference type="ARBA" id="ARBA00022989"/>
    </source>
</evidence>
<feature type="region of interest" description="Disordered" evidence="6">
    <location>
        <begin position="1"/>
        <end position="112"/>
    </location>
</feature>
<feature type="compositionally biased region" description="Polar residues" evidence="6">
    <location>
        <begin position="10"/>
        <end position="26"/>
    </location>
</feature>
<feature type="compositionally biased region" description="Polar residues" evidence="6">
    <location>
        <begin position="151"/>
        <end position="160"/>
    </location>
</feature>
<organism evidence="9 10">
    <name type="scientific">Ditylenchus dipsaci</name>
    <dbReference type="NCBI Taxonomy" id="166011"/>
    <lineage>
        <taxon>Eukaryota</taxon>
        <taxon>Metazoa</taxon>
        <taxon>Ecdysozoa</taxon>
        <taxon>Nematoda</taxon>
        <taxon>Chromadorea</taxon>
        <taxon>Rhabditida</taxon>
        <taxon>Tylenchina</taxon>
        <taxon>Tylenchomorpha</taxon>
        <taxon>Sphaerularioidea</taxon>
        <taxon>Anguinidae</taxon>
        <taxon>Anguininae</taxon>
        <taxon>Ditylenchus</taxon>
    </lineage>
</organism>
<dbReference type="AlphaFoldDB" id="A0A915E2H4"/>
<evidence type="ECO:0000256" key="5">
    <source>
        <dbReference type="ARBA" id="ARBA00023136"/>
    </source>
</evidence>
<evidence type="ECO:0000259" key="8">
    <source>
        <dbReference type="Pfam" id="PF14949"/>
    </source>
</evidence>
<protein>
    <submittedName>
        <fullName evidence="10">ARF7 effector protein C-terminal domain-containing protein</fullName>
    </submittedName>
</protein>
<evidence type="ECO:0000256" key="3">
    <source>
        <dbReference type="ARBA" id="ARBA00022692"/>
    </source>
</evidence>
<feature type="compositionally biased region" description="Basic and acidic residues" evidence="6">
    <location>
        <begin position="69"/>
        <end position="81"/>
    </location>
</feature>
<feature type="compositionally biased region" description="Basic and acidic residues" evidence="6">
    <location>
        <begin position="95"/>
        <end position="104"/>
    </location>
</feature>
<feature type="transmembrane region" description="Helical" evidence="7">
    <location>
        <begin position="431"/>
        <end position="453"/>
    </location>
</feature>
<reference evidence="10" key="1">
    <citation type="submission" date="2022-11" db="UniProtKB">
        <authorList>
            <consortium name="WormBaseParasite"/>
        </authorList>
    </citation>
    <scope>IDENTIFICATION</scope>
</reference>
<feature type="transmembrane region" description="Helical" evidence="7">
    <location>
        <begin position="522"/>
        <end position="546"/>
    </location>
</feature>
<feature type="transmembrane region" description="Helical" evidence="7">
    <location>
        <begin position="376"/>
        <end position="398"/>
    </location>
</feature>
<accession>A0A915E2H4</accession>
<keyword evidence="9" id="KW-1185">Reference proteome</keyword>
<feature type="region of interest" description="Disordered" evidence="6">
    <location>
        <begin position="138"/>
        <end position="169"/>
    </location>
</feature>
<evidence type="ECO:0000313" key="10">
    <source>
        <dbReference type="WBParaSite" id="jg25501"/>
    </source>
</evidence>
<dbReference type="GO" id="GO:0000139">
    <property type="term" value="C:Golgi membrane"/>
    <property type="evidence" value="ECO:0007669"/>
    <property type="project" value="InterPro"/>
</dbReference>
<evidence type="ECO:0000256" key="1">
    <source>
        <dbReference type="ARBA" id="ARBA00004141"/>
    </source>
</evidence>
<evidence type="ECO:0000256" key="6">
    <source>
        <dbReference type="SAM" id="MobiDB-lite"/>
    </source>
</evidence>
<keyword evidence="2" id="KW-0813">Transport</keyword>
<keyword evidence="2" id="KW-0762">Sugar transport</keyword>
<feature type="transmembrane region" description="Helical" evidence="7">
    <location>
        <begin position="343"/>
        <end position="364"/>
    </location>
</feature>
<evidence type="ECO:0000313" key="9">
    <source>
        <dbReference type="Proteomes" id="UP000887574"/>
    </source>
</evidence>
<dbReference type="NCBIfam" id="TIGR00803">
    <property type="entry name" value="nst"/>
    <property type="match status" value="1"/>
</dbReference>
<keyword evidence="5 7" id="KW-0472">Membrane</keyword>
<keyword evidence="3 7" id="KW-0812">Transmembrane</keyword>
<dbReference type="Pfam" id="PF14949">
    <property type="entry name" value="ARF7EP_C"/>
    <property type="match status" value="1"/>
</dbReference>
<dbReference type="Proteomes" id="UP000887574">
    <property type="component" value="Unplaced"/>
</dbReference>
<dbReference type="InterPro" id="IPR029264">
    <property type="entry name" value="ARF7EP_C"/>
</dbReference>
<feature type="transmembrane region" description="Helical" evidence="7">
    <location>
        <begin position="582"/>
        <end position="604"/>
    </location>
</feature>
<dbReference type="PANTHER" id="PTHR10231">
    <property type="entry name" value="NUCLEOTIDE-SUGAR TRANSMEMBRANE TRANSPORTER"/>
    <property type="match status" value="1"/>
</dbReference>
<dbReference type="InterPro" id="IPR007271">
    <property type="entry name" value="Nuc_sug_transpt"/>
</dbReference>
<feature type="domain" description="ARF7 effector protein C-terminal" evidence="8">
    <location>
        <begin position="148"/>
        <end position="215"/>
    </location>
</feature>
<name>A0A915E2H4_9BILA</name>
<feature type="transmembrane region" description="Helical" evidence="7">
    <location>
        <begin position="558"/>
        <end position="575"/>
    </location>
</feature>
<evidence type="ECO:0000256" key="7">
    <source>
        <dbReference type="SAM" id="Phobius"/>
    </source>
</evidence>
<evidence type="ECO:0000256" key="2">
    <source>
        <dbReference type="ARBA" id="ARBA00022597"/>
    </source>
</evidence>
<keyword evidence="4 7" id="KW-1133">Transmembrane helix</keyword>
<dbReference type="Pfam" id="PF04142">
    <property type="entry name" value="Nuc_sug_transp"/>
    <property type="match status" value="3"/>
</dbReference>
<dbReference type="WBParaSite" id="jg25501">
    <property type="protein sequence ID" value="jg25501"/>
    <property type="gene ID" value="jg25501"/>
</dbReference>
<sequence length="613" mass="68817">MRNGVKNPRKTSQIPRCKQTMQNNEDLPSPSEPKTDALANALSIENADDVIINVDGDTSESEVSSAGDNSRETSDCFKSEIQEDVVNSRQMRTRKTPDGSDKGFKSPLSPDELTQSINLQRELKKLRFENPGSLLIDDAKPLSSADLQPDADTSQLFRQNQKSRPKRKVAAKTLNYKDNKYKPHHDRYGNFIDPQGEVVNLCDCLTPECPGCHRPVGNVALRSALFSADVIEMLLLSLWNTKPMEKILEFTILIFMTNKSGHISYLYSIFELRWNGKKFIALTKSAMRVHVEEDGLGSSEATLLIEEHRLNGKPRNGLDALRIGVPQMGMEIRRERAAGVHGASIKLAVLIWLTLQNAIHTLLIRYSRVRPVPDMFFSTVAVFWTEIFKVGICLMMVVNESNGLLGCLRMLKKQVFDQPFDTLKVSSHLDAATFMIVSQLKIFSTALFSIILLNRTLIRPQCKAKVLKKRWMTHKVYYRFHSSLCRLCVYLDEECADVYIFNPASFAASMIQDGKKIAEHGFLYGFDAVVWITVLWYCIGGLSVAICIKYADNIAKNFATSIAIILATLGSVYIFGFAPNIFFCMGAILVIFSVFLYSSSAIILKCFSNCVCS</sequence>
<dbReference type="GO" id="GO:0015165">
    <property type="term" value="F:pyrimidine nucleotide-sugar transmembrane transporter activity"/>
    <property type="evidence" value="ECO:0007669"/>
    <property type="project" value="InterPro"/>
</dbReference>
<comment type="subcellular location">
    <subcellularLocation>
        <location evidence="1">Membrane</location>
        <topology evidence="1">Multi-pass membrane protein</topology>
    </subcellularLocation>
</comment>